<feature type="domain" description="GST N-terminal" evidence="2">
    <location>
        <begin position="28"/>
        <end position="106"/>
    </location>
</feature>
<dbReference type="InterPro" id="IPR005442">
    <property type="entry name" value="GST_omega"/>
</dbReference>
<sequence>MSSHPDANLHPVATGSARAIVDDHQSEQPLKLYSGWFCPFVQRPWSILQEKSIPYQYVEVNPYHKPQSLLSLNPRGLVPTLQYDNKPLYESNVICEFLEEAYPDHGPKLLPDDVYLRAKCRIWMDWCGSRFIPAWHRYLQYQPMTDKSGLEKAKSDFLAVLKELAAELHSTGPWFLGEQISLVDFVIAPWVLRLWVFGHFKGGFELPGESEGEVWGRLERWIKALEGRESMAGVMSERERYYSIYQRYADDTAQSELAKAVRSGKGVP</sequence>
<dbReference type="InterPro" id="IPR050983">
    <property type="entry name" value="GST_Omega/HSP26"/>
</dbReference>
<evidence type="ECO:0000259" key="2">
    <source>
        <dbReference type="PROSITE" id="PS50404"/>
    </source>
</evidence>
<dbReference type="Proteomes" id="UP000192596">
    <property type="component" value="Unassembled WGS sequence"/>
</dbReference>
<dbReference type="InterPro" id="IPR036249">
    <property type="entry name" value="Thioredoxin-like_sf"/>
</dbReference>
<evidence type="ECO:0000313" key="5">
    <source>
        <dbReference type="Proteomes" id="UP000192596"/>
    </source>
</evidence>
<dbReference type="Pfam" id="PF13409">
    <property type="entry name" value="GST_N_2"/>
    <property type="match status" value="1"/>
</dbReference>
<dbReference type="InterPro" id="IPR040079">
    <property type="entry name" value="Glutathione_S-Trfase"/>
</dbReference>
<evidence type="ECO:0008006" key="6">
    <source>
        <dbReference type="Google" id="ProtNLM"/>
    </source>
</evidence>
<dbReference type="SFLD" id="SFLDS00019">
    <property type="entry name" value="Glutathione_Transferase_(cytos"/>
    <property type="match status" value="1"/>
</dbReference>
<accession>A0A1V8SR59</accession>
<comment type="caution">
    <text evidence="4">The sequence shown here is derived from an EMBL/GenBank/DDBJ whole genome shotgun (WGS) entry which is preliminary data.</text>
</comment>
<dbReference type="STRING" id="1507870.A0A1V8SR59"/>
<dbReference type="PANTHER" id="PTHR43968:SF13">
    <property type="entry name" value="GLUTATHIONE TRANSFERASE OMEGA-1"/>
    <property type="match status" value="1"/>
</dbReference>
<dbReference type="PROSITE" id="PS50405">
    <property type="entry name" value="GST_CTER"/>
    <property type="match status" value="1"/>
</dbReference>
<organism evidence="4 5">
    <name type="scientific">Cryoendolithus antarcticus</name>
    <dbReference type="NCBI Taxonomy" id="1507870"/>
    <lineage>
        <taxon>Eukaryota</taxon>
        <taxon>Fungi</taxon>
        <taxon>Dikarya</taxon>
        <taxon>Ascomycota</taxon>
        <taxon>Pezizomycotina</taxon>
        <taxon>Dothideomycetes</taxon>
        <taxon>Dothideomycetidae</taxon>
        <taxon>Cladosporiales</taxon>
        <taxon>Cladosporiaceae</taxon>
        <taxon>Cryoendolithus</taxon>
    </lineage>
</organism>
<dbReference type="Gene3D" id="1.20.1050.10">
    <property type="match status" value="1"/>
</dbReference>
<proteinExistence type="predicted"/>
<evidence type="ECO:0000313" key="4">
    <source>
        <dbReference type="EMBL" id="OQO01653.1"/>
    </source>
</evidence>
<evidence type="ECO:0000256" key="1">
    <source>
        <dbReference type="ARBA" id="ARBA00023002"/>
    </source>
</evidence>
<protein>
    <recommendedName>
        <fullName evidence="6">GST N-terminal domain-containing protein</fullName>
    </recommendedName>
</protein>
<feature type="domain" description="GST C-terminal" evidence="3">
    <location>
        <begin position="113"/>
        <end position="244"/>
    </location>
</feature>
<dbReference type="InParanoid" id="A0A1V8SR59"/>
<dbReference type="GO" id="GO:0004364">
    <property type="term" value="F:glutathione transferase activity"/>
    <property type="evidence" value="ECO:0007669"/>
    <property type="project" value="InterPro"/>
</dbReference>
<dbReference type="GO" id="GO:0045174">
    <property type="term" value="F:glutathione dehydrogenase (ascorbate) activity"/>
    <property type="evidence" value="ECO:0007669"/>
    <property type="project" value="UniProtKB-ARBA"/>
</dbReference>
<dbReference type="EMBL" id="NAJO01000030">
    <property type="protein sequence ID" value="OQO01653.1"/>
    <property type="molecule type" value="Genomic_DNA"/>
</dbReference>
<dbReference type="SUPFAM" id="SSF47616">
    <property type="entry name" value="GST C-terminal domain-like"/>
    <property type="match status" value="1"/>
</dbReference>
<dbReference type="SUPFAM" id="SSF52833">
    <property type="entry name" value="Thioredoxin-like"/>
    <property type="match status" value="1"/>
</dbReference>
<dbReference type="AlphaFoldDB" id="A0A1V8SR59"/>
<evidence type="ECO:0000259" key="3">
    <source>
        <dbReference type="PROSITE" id="PS50405"/>
    </source>
</evidence>
<keyword evidence="5" id="KW-1185">Reference proteome</keyword>
<dbReference type="PANTHER" id="PTHR43968">
    <property type="match status" value="1"/>
</dbReference>
<dbReference type="InterPro" id="IPR036282">
    <property type="entry name" value="Glutathione-S-Trfase_C_sf"/>
</dbReference>
<keyword evidence="1" id="KW-0560">Oxidoreductase</keyword>
<dbReference type="Pfam" id="PF13410">
    <property type="entry name" value="GST_C_2"/>
    <property type="match status" value="1"/>
</dbReference>
<dbReference type="SFLD" id="SFLDG00358">
    <property type="entry name" value="Main_(cytGST)"/>
    <property type="match status" value="1"/>
</dbReference>
<gene>
    <name evidence="4" type="ORF">B0A48_12690</name>
</gene>
<dbReference type="PROSITE" id="PS50404">
    <property type="entry name" value="GST_NTER"/>
    <property type="match status" value="1"/>
</dbReference>
<dbReference type="Gene3D" id="3.40.30.10">
    <property type="entry name" value="Glutaredoxin"/>
    <property type="match status" value="1"/>
</dbReference>
<dbReference type="InterPro" id="IPR004045">
    <property type="entry name" value="Glutathione_S-Trfase_N"/>
</dbReference>
<dbReference type="GO" id="GO:0005737">
    <property type="term" value="C:cytoplasm"/>
    <property type="evidence" value="ECO:0007669"/>
    <property type="project" value="InterPro"/>
</dbReference>
<dbReference type="InterPro" id="IPR010987">
    <property type="entry name" value="Glutathione-S-Trfase_C-like"/>
</dbReference>
<dbReference type="PRINTS" id="PR01625">
    <property type="entry name" value="GSTRNSFRASEO"/>
</dbReference>
<name>A0A1V8SR59_9PEZI</name>
<reference evidence="5" key="1">
    <citation type="submission" date="2017-03" db="EMBL/GenBank/DDBJ databases">
        <title>Genomes of endolithic fungi from Antarctica.</title>
        <authorList>
            <person name="Coleine C."/>
            <person name="Masonjones S."/>
            <person name="Stajich J.E."/>
        </authorList>
    </citation>
    <scope>NUCLEOTIDE SEQUENCE [LARGE SCALE GENOMIC DNA]</scope>
    <source>
        <strain evidence="5">CCFEE 5527</strain>
    </source>
</reference>
<dbReference type="CDD" id="cd00570">
    <property type="entry name" value="GST_N_family"/>
    <property type="match status" value="1"/>
</dbReference>
<dbReference type="OrthoDB" id="4951845at2759"/>
<dbReference type="CDD" id="cd00299">
    <property type="entry name" value="GST_C_family"/>
    <property type="match status" value="1"/>
</dbReference>